<dbReference type="GO" id="GO:0016020">
    <property type="term" value="C:membrane"/>
    <property type="evidence" value="ECO:0007669"/>
    <property type="project" value="TreeGrafter"/>
</dbReference>
<feature type="region of interest" description="Disordered" evidence="2">
    <location>
        <begin position="292"/>
        <end position="317"/>
    </location>
</feature>
<dbReference type="GO" id="GO:0005576">
    <property type="term" value="C:extracellular region"/>
    <property type="evidence" value="ECO:0007669"/>
    <property type="project" value="InterPro"/>
</dbReference>
<comment type="caution">
    <text evidence="4">The sequence shown here is derived from an EMBL/GenBank/DDBJ whole genome shotgun (WGS) entry which is preliminary data.</text>
</comment>
<keyword evidence="3" id="KW-0472">Membrane</keyword>
<proteinExistence type="inferred from homology"/>
<feature type="transmembrane region" description="Helical" evidence="3">
    <location>
        <begin position="259"/>
        <end position="282"/>
    </location>
</feature>
<dbReference type="AlphaFoldDB" id="A0A1A6G1K9"/>
<keyword evidence="3" id="KW-0812">Transmembrane</keyword>
<evidence type="ECO:0000313" key="5">
    <source>
        <dbReference type="Proteomes" id="UP000092124"/>
    </source>
</evidence>
<dbReference type="Pfam" id="PF05461">
    <property type="entry name" value="ApoL"/>
    <property type="match status" value="2"/>
</dbReference>
<dbReference type="PANTHER" id="PTHR14096">
    <property type="entry name" value="APOLIPOPROTEIN L"/>
    <property type="match status" value="1"/>
</dbReference>
<feature type="compositionally biased region" description="Basic and acidic residues" evidence="2">
    <location>
        <begin position="299"/>
        <end position="311"/>
    </location>
</feature>
<protein>
    <recommendedName>
        <fullName evidence="6">Apolipoprotein L3</fullName>
    </recommendedName>
</protein>
<feature type="non-terminal residue" evidence="4">
    <location>
        <position position="1"/>
    </location>
</feature>
<evidence type="ECO:0000256" key="1">
    <source>
        <dbReference type="ARBA" id="ARBA00010090"/>
    </source>
</evidence>
<keyword evidence="3" id="KW-1133">Transmembrane helix</keyword>
<dbReference type="GO" id="GO:0042157">
    <property type="term" value="P:lipoprotein metabolic process"/>
    <property type="evidence" value="ECO:0007669"/>
    <property type="project" value="InterPro"/>
</dbReference>
<feature type="non-terminal residue" evidence="4">
    <location>
        <position position="873"/>
    </location>
</feature>
<dbReference type="STRING" id="56216.A0A1A6G1K9"/>
<sequence>IFLFFAITTTILNIIFITIITTTVTIQRSLPGGHRAPTRHLASLSPDNQLDSSTMLTVTLVTAVAAPSRNEVAKSSRLIPPTMDPKSRPRKPRPPETVFVELVTQLERMQPLCPDFFPALVGAHELGGHSPPPKKRLLVSQKAAFVPILLQYQHPKASSTDQAPRMGSLGPASCISWFPPSLKEWAPTQTPSFCSSLSCPKRSVIQGTRGQETTDRRIEMVDAIHKTQPTIFPRPPLGEWRPGDHAPLEDSLLVNNSKFFAITTTIFSLIFITIITTTTVIIQRLLPGGHKGWPNPFESQRRENRIPEHGPPRQSQEGELLIPRCAACDWIHTAKDSWDPSKLGYRKIPSEEQAALCDALKERLEQEPTEENDRLKGTCRKREHIRKLRDLGDHLDEVHKACSTSNVMSSLASIASVLLGLALGPITGGVSLLFSEILLGLGAAAGVTSLITTIVEETIRVSDEAEARCLVGASLDIVNDIMNILLKFRVKLFNTAVGLFEAWTTLRDQIQAIRATRTSFCSGAEARNHTTSRKISAQSSRQSGLDLAHKKLREFEQIHKALQSDLPEDLKCLITEDGAWKAFVEAGALSSEEEAALHDALEKCLAQEPIEEKERLENDLQKKRFLEQFPELKRKLEEHIKKLIDLADHLDEVHKGCTISNVVSSSVSIASGVLGLALAPFTGGASMLLSATSLGLGAAAGVTGLTTSIVEESSRITDEDEARRLVGASQNIVNEILKIVPKFTVKLLNTGVDLVSAWKTIGQQIRAIRVARASSRSGTQARNLRYLAQGSEQVGSAVSGSARSMTRGAKITKVGISSFFIGLDLYHLVTDSKDLSEGATTESGGALRDLAHKLEEKLKEFEQLQKDLQSDLS</sequence>
<comment type="similarity">
    <text evidence="1">Belongs to the apolipoprotein L family.</text>
</comment>
<reference evidence="4 5" key="1">
    <citation type="submission" date="2016-06" db="EMBL/GenBank/DDBJ databases">
        <title>The Draft Genome Sequence and Annotation of the Desert Woodrat Neotoma lepida.</title>
        <authorList>
            <person name="Campbell M."/>
            <person name="Oakeson K.F."/>
            <person name="Yandell M."/>
            <person name="Halpert J.R."/>
            <person name="Dearing D."/>
        </authorList>
    </citation>
    <scope>NUCLEOTIDE SEQUENCE [LARGE SCALE GENOMIC DNA]</scope>
    <source>
        <strain evidence="4">417</strain>
        <tissue evidence="4">Liver</tissue>
    </source>
</reference>
<evidence type="ECO:0000256" key="2">
    <source>
        <dbReference type="SAM" id="MobiDB-lite"/>
    </source>
</evidence>
<dbReference type="GO" id="GO:0006869">
    <property type="term" value="P:lipid transport"/>
    <property type="evidence" value="ECO:0007669"/>
    <property type="project" value="InterPro"/>
</dbReference>
<dbReference type="OrthoDB" id="6363454at2759"/>
<evidence type="ECO:0000256" key="3">
    <source>
        <dbReference type="SAM" id="Phobius"/>
    </source>
</evidence>
<dbReference type="Proteomes" id="UP000092124">
    <property type="component" value="Unassembled WGS sequence"/>
</dbReference>
<dbReference type="GO" id="GO:0008289">
    <property type="term" value="F:lipid binding"/>
    <property type="evidence" value="ECO:0007669"/>
    <property type="project" value="InterPro"/>
</dbReference>
<evidence type="ECO:0000313" key="4">
    <source>
        <dbReference type="EMBL" id="OBS59282.1"/>
    </source>
</evidence>
<organism evidence="4 5">
    <name type="scientific">Neotoma lepida</name>
    <name type="common">Desert woodrat</name>
    <dbReference type="NCBI Taxonomy" id="56216"/>
    <lineage>
        <taxon>Eukaryota</taxon>
        <taxon>Metazoa</taxon>
        <taxon>Chordata</taxon>
        <taxon>Craniata</taxon>
        <taxon>Vertebrata</taxon>
        <taxon>Euteleostomi</taxon>
        <taxon>Mammalia</taxon>
        <taxon>Eutheria</taxon>
        <taxon>Euarchontoglires</taxon>
        <taxon>Glires</taxon>
        <taxon>Rodentia</taxon>
        <taxon>Myomorpha</taxon>
        <taxon>Muroidea</taxon>
        <taxon>Cricetidae</taxon>
        <taxon>Neotominae</taxon>
        <taxon>Neotoma</taxon>
    </lineage>
</organism>
<dbReference type="PANTHER" id="PTHR14096:SF35">
    <property type="entry name" value="APOLIPOPROTEIN L 10A-RELATED"/>
    <property type="match status" value="1"/>
</dbReference>
<name>A0A1A6G1K9_NEOLE</name>
<keyword evidence="5" id="KW-1185">Reference proteome</keyword>
<accession>A0A1A6G1K9</accession>
<dbReference type="InterPro" id="IPR008405">
    <property type="entry name" value="ApoL"/>
</dbReference>
<gene>
    <name evidence="4" type="ORF">A6R68_09594</name>
</gene>
<evidence type="ECO:0008006" key="6">
    <source>
        <dbReference type="Google" id="ProtNLM"/>
    </source>
</evidence>
<feature type="region of interest" description="Disordered" evidence="2">
    <location>
        <begin position="72"/>
        <end position="95"/>
    </location>
</feature>
<dbReference type="EMBL" id="LZPO01108272">
    <property type="protein sequence ID" value="OBS59282.1"/>
    <property type="molecule type" value="Genomic_DNA"/>
</dbReference>